<name>A0A0A9H179_ARUDO</name>
<sequence>MSCTESDEEPQTLVCRKSQCLGSTSGTHLS</sequence>
<organism evidence="1">
    <name type="scientific">Arundo donax</name>
    <name type="common">Giant reed</name>
    <name type="synonym">Donax arundinaceus</name>
    <dbReference type="NCBI Taxonomy" id="35708"/>
    <lineage>
        <taxon>Eukaryota</taxon>
        <taxon>Viridiplantae</taxon>
        <taxon>Streptophyta</taxon>
        <taxon>Embryophyta</taxon>
        <taxon>Tracheophyta</taxon>
        <taxon>Spermatophyta</taxon>
        <taxon>Magnoliopsida</taxon>
        <taxon>Liliopsida</taxon>
        <taxon>Poales</taxon>
        <taxon>Poaceae</taxon>
        <taxon>PACMAD clade</taxon>
        <taxon>Arundinoideae</taxon>
        <taxon>Arundineae</taxon>
        <taxon>Arundo</taxon>
    </lineage>
</organism>
<accession>A0A0A9H179</accession>
<protein>
    <submittedName>
        <fullName evidence="1">Uncharacterized protein</fullName>
    </submittedName>
</protein>
<evidence type="ECO:0000313" key="1">
    <source>
        <dbReference type="EMBL" id="JAE28581.1"/>
    </source>
</evidence>
<reference evidence="1" key="1">
    <citation type="submission" date="2014-09" db="EMBL/GenBank/DDBJ databases">
        <authorList>
            <person name="Magalhaes I.L.F."/>
            <person name="Oliveira U."/>
            <person name="Santos F.R."/>
            <person name="Vidigal T.H.D.A."/>
            <person name="Brescovit A.D."/>
            <person name="Santos A.J."/>
        </authorList>
    </citation>
    <scope>NUCLEOTIDE SEQUENCE</scope>
    <source>
        <tissue evidence="1">Shoot tissue taken approximately 20 cm above the soil surface</tissue>
    </source>
</reference>
<dbReference type="EMBL" id="GBRH01169315">
    <property type="protein sequence ID" value="JAE28581.1"/>
    <property type="molecule type" value="Transcribed_RNA"/>
</dbReference>
<dbReference type="AlphaFoldDB" id="A0A0A9H179"/>
<proteinExistence type="predicted"/>
<reference evidence="1" key="2">
    <citation type="journal article" date="2015" name="Data Brief">
        <title>Shoot transcriptome of the giant reed, Arundo donax.</title>
        <authorList>
            <person name="Barrero R.A."/>
            <person name="Guerrero F.D."/>
            <person name="Moolhuijzen P."/>
            <person name="Goolsby J.A."/>
            <person name="Tidwell J."/>
            <person name="Bellgard S.E."/>
            <person name="Bellgard M.I."/>
        </authorList>
    </citation>
    <scope>NUCLEOTIDE SEQUENCE</scope>
    <source>
        <tissue evidence="1">Shoot tissue taken approximately 20 cm above the soil surface</tissue>
    </source>
</reference>